<dbReference type="GO" id="GO:0030153">
    <property type="term" value="P:bacteriocin immunity"/>
    <property type="evidence" value="ECO:0007669"/>
    <property type="project" value="InterPro"/>
</dbReference>
<dbReference type="Proteomes" id="UP000322315">
    <property type="component" value="Unassembled WGS sequence"/>
</dbReference>
<gene>
    <name evidence="3" type="ORF">F2B50_11270</name>
    <name evidence="4" type="ORF">FPF71_11270</name>
</gene>
<sequence length="143" mass="16315">MKFDSKKDILFSLIILGTNAFLVGITIIGVAKGEMKKEEYWTLILILAVVGLLFWLYLGTHYELNKKNGLIYKSGPFNGKISVDRITEIVKGKTLWVGFRPATSRKGLIVKYDKYNEIYISPKTNESFIEKILELNGHIKITE</sequence>
<evidence type="ECO:0000256" key="1">
    <source>
        <dbReference type="SAM" id="Phobius"/>
    </source>
</evidence>
<organism evidence="3 6">
    <name type="scientific">Algibacter amylolyticus</name>
    <dbReference type="NCBI Taxonomy" id="1608400"/>
    <lineage>
        <taxon>Bacteria</taxon>
        <taxon>Pseudomonadati</taxon>
        <taxon>Bacteroidota</taxon>
        <taxon>Flavobacteriia</taxon>
        <taxon>Flavobacteriales</taxon>
        <taxon>Flavobacteriaceae</taxon>
        <taxon>Algibacter</taxon>
    </lineage>
</organism>
<reference evidence="3" key="3">
    <citation type="submission" date="2019-09" db="EMBL/GenBank/DDBJ databases">
        <authorList>
            <person name="Zhang D.-C."/>
        </authorList>
    </citation>
    <scope>NUCLEOTIDE SEQUENCE</scope>
    <source>
        <strain evidence="3">RU-4-M-4</strain>
    </source>
</reference>
<evidence type="ECO:0000313" key="4">
    <source>
        <dbReference type="EMBL" id="TSJ74662.1"/>
    </source>
</evidence>
<dbReference type="EMBL" id="VMBF01000007">
    <property type="protein sequence ID" value="TSJ74662.1"/>
    <property type="molecule type" value="Genomic_DNA"/>
</dbReference>
<dbReference type="EMBL" id="VWRS01000007">
    <property type="protein sequence ID" value="KAA5824185.1"/>
    <property type="molecule type" value="Genomic_DNA"/>
</dbReference>
<dbReference type="RefSeq" id="WP_144116771.1">
    <property type="nucleotide sequence ID" value="NZ_JACHGE010000010.1"/>
</dbReference>
<keyword evidence="1" id="KW-0812">Transmembrane</keyword>
<feature type="transmembrane region" description="Helical" evidence="1">
    <location>
        <begin position="40"/>
        <end position="58"/>
    </location>
</feature>
<keyword evidence="5" id="KW-1185">Reference proteome</keyword>
<keyword evidence="1" id="KW-0472">Membrane</keyword>
<dbReference type="Proteomes" id="UP000315145">
    <property type="component" value="Unassembled WGS sequence"/>
</dbReference>
<dbReference type="AlphaFoldDB" id="A0A5M7BA79"/>
<accession>A0A5M7BA79</accession>
<dbReference type="Pfam" id="PF06713">
    <property type="entry name" value="bPH_4"/>
    <property type="match status" value="1"/>
</dbReference>
<proteinExistence type="predicted"/>
<feature type="transmembrane region" description="Helical" evidence="1">
    <location>
        <begin position="9"/>
        <end position="28"/>
    </location>
</feature>
<comment type="caution">
    <text evidence="3">The sequence shown here is derived from an EMBL/GenBank/DDBJ whole genome shotgun (WGS) entry which is preliminary data.</text>
</comment>
<evidence type="ECO:0000313" key="6">
    <source>
        <dbReference type="Proteomes" id="UP000322315"/>
    </source>
</evidence>
<dbReference type="OrthoDB" id="1437824at2"/>
<evidence type="ECO:0000313" key="5">
    <source>
        <dbReference type="Proteomes" id="UP000315145"/>
    </source>
</evidence>
<protein>
    <submittedName>
        <fullName evidence="3">PH domain-containing protein</fullName>
    </submittedName>
</protein>
<evidence type="ECO:0000259" key="2">
    <source>
        <dbReference type="Pfam" id="PF06713"/>
    </source>
</evidence>
<keyword evidence="1" id="KW-1133">Transmembrane helix</keyword>
<dbReference type="InterPro" id="IPR009589">
    <property type="entry name" value="PH_YyaB-like"/>
</dbReference>
<reference evidence="3 6" key="1">
    <citation type="journal article" date="2015" name="Int. J. Syst. Evol. Microbiol.">
        <title>Algibacter amylolyticus sp. nov., isolated from intertidal sediment.</title>
        <authorList>
            <person name="Zhang D.C."/>
            <person name="Wu J."/>
            <person name="Neuner K."/>
            <person name="Yao J."/>
            <person name="Margesin R."/>
        </authorList>
    </citation>
    <scope>NUCLEOTIDE SEQUENCE [LARGE SCALE GENOMIC DNA]</scope>
    <source>
        <strain evidence="3 6">RU-4-M-4</strain>
    </source>
</reference>
<feature type="domain" description="Uncharacterized protein YyaB-like PH" evidence="2">
    <location>
        <begin position="60"/>
        <end position="136"/>
    </location>
</feature>
<evidence type="ECO:0000313" key="3">
    <source>
        <dbReference type="EMBL" id="KAA5824185.1"/>
    </source>
</evidence>
<name>A0A5M7BA79_9FLAO</name>
<reference evidence="4 5" key="2">
    <citation type="submission" date="2019-07" db="EMBL/GenBank/DDBJ databases">
        <title>Algibacter marinivivus sp. nov., isolated from the surface of a marine red alga.</title>
        <authorList>
            <person name="Zhong X."/>
            <person name="Xu W."/>
            <person name="Zhang Y."/>
            <person name="Zhang Q."/>
            <person name="Du Z."/>
        </authorList>
    </citation>
    <scope>NUCLEOTIDE SEQUENCE [LARGE SCALE GENOMIC DNA]</scope>
    <source>
        <strain evidence="4 5">RU-4-M-4</strain>
    </source>
</reference>